<feature type="compositionally biased region" description="Basic and acidic residues" evidence="3">
    <location>
        <begin position="68"/>
        <end position="80"/>
    </location>
</feature>
<feature type="compositionally biased region" description="Low complexity" evidence="3">
    <location>
        <begin position="110"/>
        <end position="133"/>
    </location>
</feature>
<dbReference type="Gene3D" id="1.10.238.10">
    <property type="entry name" value="EF-hand"/>
    <property type="match status" value="1"/>
</dbReference>
<dbReference type="SUPFAM" id="SSF47473">
    <property type="entry name" value="EF-hand"/>
    <property type="match status" value="1"/>
</dbReference>
<sequence length="927" mass="101689">MKPHKRPKSCSPVASKQQQTPHCGSAEASAPSSAATAPRKISTSSRTSTESVPRCTILTAEVYPPRQVECRTDVSKEDKAIQTPQSLEPLLKQQHPRHKKKGENKDVSNSQDQPQQRASAASSAPGGSPQAVGRTAPSTPEGTAAAQNSRRSSLASDLCPNPSDAECADQGQAVLGTEGDEADVPDTAAVGSLGTCPAGEGRQEGLKQAQANGAAVYHVPPGAGAGAEPCNSQWSQQHSAQDLAAVQQPHGEESGEANISQFLEADGAFHEDGEQQSPSATIPHLGKQGFAKELKSHLTPAETHSAQHQQEALEDAAADGDTVDSRDTVDSQDIVDSQDTDSSMDTVDISLASKEQKEVLRHTTEDEDTVDNFGSDLAAVEIPLGEIPPNPEKQQEVLGPAAVDGDEDNTQDLVSTPDSTAREVHVGSQEKQEASGHEEGRADVKANLSESMTAVRMAQQPPPEEEAKVDVSSEGSTLATSSTHSAPEKLKEAQVDEKVAAGRASKIRVKLKLLPKKRVQKPLPRKTRSEQIPQTRAECEAVRNMTKKQWKAFSDAFNFFPKDTDGNINRYSLEVTAQQLGISLAGQEAYSKLECAEADGEKAMNFSDFLTTITDKNCFIQTVFPEKSDPGSFDSVDARGILLCKVLLKMVELEALPRKTLLQIASYYQQFSDYAGHIDWMDADFLTSYRKHNNKTRKDLVYPMSSFVSAARISMMKEKEAATYMERLKEAAPRSNSPYAQVPVFPLILNEDTKAFLKRKKNMQKLVMQRKKETVASTESHSIRKRNLVQEAATLQPPARSRKQKRCPTMSLEHLNRQRHPKTGNQGKTRAHEARVARQYQHDLALRQRASLLRLWRRIGGAEIGRQAGGKRFHHTFSTYSWSWNACQELVTADELQALDRLNRRHRRATRQATATKWTFLEPTRAR</sequence>
<feature type="compositionally biased region" description="Low complexity" evidence="3">
    <location>
        <begin position="25"/>
        <end position="37"/>
    </location>
</feature>
<dbReference type="PANTHER" id="PTHR22656">
    <property type="entry name" value="EF-HAND CALCIUM-BINDING DOMAIN-CONTAINING PROTEIN 13"/>
    <property type="match status" value="1"/>
</dbReference>
<accession>A0A8C3CBA2</accession>
<reference evidence="4" key="2">
    <citation type="submission" date="2025-09" db="UniProtKB">
        <authorList>
            <consortium name="Ensembl"/>
        </authorList>
    </citation>
    <scope>IDENTIFICATION</scope>
</reference>
<proteinExistence type="predicted"/>
<dbReference type="PANTHER" id="PTHR22656:SF1">
    <property type="entry name" value="EF-HAND CALCIUM-BINDING DOMAIN-CONTAINING PROTEIN 13"/>
    <property type="match status" value="1"/>
</dbReference>
<keyword evidence="2" id="KW-0106">Calcium</keyword>
<feature type="compositionally biased region" description="Basic and acidic residues" evidence="3">
    <location>
        <begin position="354"/>
        <end position="364"/>
    </location>
</feature>
<keyword evidence="1" id="KW-0677">Repeat</keyword>
<feature type="compositionally biased region" description="Polar residues" evidence="3">
    <location>
        <begin position="334"/>
        <end position="345"/>
    </location>
</feature>
<evidence type="ECO:0008006" key="6">
    <source>
        <dbReference type="Google" id="ProtNLM"/>
    </source>
</evidence>
<feature type="compositionally biased region" description="Polar residues" evidence="3">
    <location>
        <begin position="12"/>
        <end position="22"/>
    </location>
</feature>
<evidence type="ECO:0000313" key="5">
    <source>
        <dbReference type="Proteomes" id="UP000694556"/>
    </source>
</evidence>
<evidence type="ECO:0000256" key="3">
    <source>
        <dbReference type="SAM" id="MobiDB-lite"/>
    </source>
</evidence>
<protein>
    <recommendedName>
        <fullName evidence="6">EF-hand domain-containing protein</fullName>
    </recommendedName>
</protein>
<dbReference type="AlphaFoldDB" id="A0A8C3CBA2"/>
<feature type="region of interest" description="Disordered" evidence="3">
    <location>
        <begin position="454"/>
        <end position="496"/>
    </location>
</feature>
<dbReference type="InterPro" id="IPR011992">
    <property type="entry name" value="EF-hand-dom_pair"/>
</dbReference>
<feature type="compositionally biased region" description="Polar residues" evidence="3">
    <location>
        <begin position="41"/>
        <end position="51"/>
    </location>
</feature>
<feature type="region of interest" description="Disordered" evidence="3">
    <location>
        <begin position="1"/>
        <end position="442"/>
    </location>
</feature>
<feature type="compositionally biased region" description="Polar residues" evidence="3">
    <location>
        <begin position="136"/>
        <end position="155"/>
    </location>
</feature>
<feature type="compositionally biased region" description="Acidic residues" evidence="3">
    <location>
        <begin position="312"/>
        <end position="322"/>
    </location>
</feature>
<evidence type="ECO:0000256" key="2">
    <source>
        <dbReference type="ARBA" id="ARBA00022837"/>
    </source>
</evidence>
<feature type="compositionally biased region" description="Polar residues" evidence="3">
    <location>
        <begin position="473"/>
        <end position="485"/>
    </location>
</feature>
<reference evidence="4" key="1">
    <citation type="submission" date="2025-08" db="UniProtKB">
        <authorList>
            <consortium name="Ensembl"/>
        </authorList>
    </citation>
    <scope>IDENTIFICATION</scope>
</reference>
<keyword evidence="5" id="KW-1185">Reference proteome</keyword>
<feature type="compositionally biased region" description="Polar residues" evidence="3">
    <location>
        <begin position="230"/>
        <end position="240"/>
    </location>
</feature>
<organism evidence="4 5">
    <name type="scientific">Cairina moschata</name>
    <name type="common">Muscovy duck</name>
    <dbReference type="NCBI Taxonomy" id="8855"/>
    <lineage>
        <taxon>Eukaryota</taxon>
        <taxon>Metazoa</taxon>
        <taxon>Chordata</taxon>
        <taxon>Craniata</taxon>
        <taxon>Vertebrata</taxon>
        <taxon>Euteleostomi</taxon>
        <taxon>Archelosauria</taxon>
        <taxon>Archosauria</taxon>
        <taxon>Dinosauria</taxon>
        <taxon>Saurischia</taxon>
        <taxon>Theropoda</taxon>
        <taxon>Coelurosauria</taxon>
        <taxon>Aves</taxon>
        <taxon>Neognathae</taxon>
        <taxon>Galloanserae</taxon>
        <taxon>Anseriformes</taxon>
        <taxon>Anatidae</taxon>
        <taxon>Anatinae</taxon>
        <taxon>Cairina</taxon>
    </lineage>
</organism>
<evidence type="ECO:0000256" key="1">
    <source>
        <dbReference type="ARBA" id="ARBA00022737"/>
    </source>
</evidence>
<dbReference type="Proteomes" id="UP000694556">
    <property type="component" value="Unassembled WGS sequence"/>
</dbReference>
<dbReference type="Ensembl" id="ENSCMMT00000019758.1">
    <property type="protein sequence ID" value="ENSCMMP00000017994.1"/>
    <property type="gene ID" value="ENSCMMG00000011391.1"/>
</dbReference>
<feature type="compositionally biased region" description="Basic and acidic residues" evidence="3">
    <location>
        <begin position="486"/>
        <end position="496"/>
    </location>
</feature>
<feature type="compositionally biased region" description="Basic and acidic residues" evidence="3">
    <location>
        <begin position="420"/>
        <end position="442"/>
    </location>
</feature>
<evidence type="ECO:0000313" key="4">
    <source>
        <dbReference type="Ensembl" id="ENSCMMP00000017994.1"/>
    </source>
</evidence>
<name>A0A8C3CBA2_CAIMO</name>